<evidence type="ECO:0000256" key="3">
    <source>
        <dbReference type="ARBA" id="ARBA00022989"/>
    </source>
</evidence>
<evidence type="ECO:0000313" key="8">
    <source>
        <dbReference type="Proteomes" id="UP000254467"/>
    </source>
</evidence>
<organism evidence="7 8">
    <name type="scientific">Corynebacterium pilosum</name>
    <dbReference type="NCBI Taxonomy" id="35756"/>
    <lineage>
        <taxon>Bacteria</taxon>
        <taxon>Bacillati</taxon>
        <taxon>Actinomycetota</taxon>
        <taxon>Actinomycetes</taxon>
        <taxon>Mycobacteriales</taxon>
        <taxon>Corynebacteriaceae</taxon>
        <taxon>Corynebacterium</taxon>
    </lineage>
</organism>
<evidence type="ECO:0000256" key="5">
    <source>
        <dbReference type="SAM" id="Phobius"/>
    </source>
</evidence>
<gene>
    <name evidence="7" type="primary">ychM</name>
    <name evidence="7" type="ORF">NCTC11862_01513</name>
</gene>
<dbReference type="GO" id="GO:0016020">
    <property type="term" value="C:membrane"/>
    <property type="evidence" value="ECO:0007669"/>
    <property type="project" value="UniProtKB-SubCell"/>
</dbReference>
<dbReference type="PANTHER" id="PTHR43310:SF1">
    <property type="entry name" value="SULFATE TRANSPORTER YBAR-RELATED"/>
    <property type="match status" value="1"/>
</dbReference>
<keyword evidence="8" id="KW-1185">Reference proteome</keyword>
<dbReference type="InterPro" id="IPR036513">
    <property type="entry name" value="STAS_dom_sf"/>
</dbReference>
<dbReference type="AlphaFoldDB" id="A0A376CMR4"/>
<accession>A0A376CMR4</accession>
<feature type="transmembrane region" description="Helical" evidence="5">
    <location>
        <begin position="363"/>
        <end position="393"/>
    </location>
</feature>
<keyword evidence="4 5" id="KW-0472">Membrane</keyword>
<proteinExistence type="predicted"/>
<dbReference type="CDD" id="cd07042">
    <property type="entry name" value="STAS_SulP_like_sulfate_transporter"/>
    <property type="match status" value="1"/>
</dbReference>
<feature type="transmembrane region" description="Helical" evidence="5">
    <location>
        <begin position="309"/>
        <end position="342"/>
    </location>
</feature>
<dbReference type="PANTHER" id="PTHR43310">
    <property type="entry name" value="SULFATE TRANSPORTER YBAR-RELATED"/>
    <property type="match status" value="1"/>
</dbReference>
<feature type="transmembrane region" description="Helical" evidence="5">
    <location>
        <begin position="42"/>
        <end position="68"/>
    </location>
</feature>
<sequence length="492" mass="52033">MKQELAPVGVWASFKYAFSSAPRATREIIAGLTVALALIPEAISFSVLAGVAPAVGLYSSAVMAIVIAFTGGRPAMITAATGAVALVIGPVSREYGLEYLLATVIVGGAIQIVLSLLGVAKLMRFIPRSVMTGFVNALGITIFMAQVPHLIDVPWLVYLIFAVGLVIMIFLPKLTSAIPAPLATVVVLTLAVWAFGSDVPNVADQGELPNSLPGWIIPDVPYTWETLQIIFPYAFSMAVVGLMESLMTAKLVDDITDTHSNKTTEARGQGIANIIAGFFGGMGGCAMIGQTMINVKESHARTRLSTLAAGVFLLVLIVGLGDIVGLIPMGALVAIMVMVSVGTIDWHSVKPSTLKMMPKEENIVMLTTVVGTLLTSNLAIGVGAGVIAAMIAFATRVAHLVRIEKVDAGRYKVHGQLFFASSNDLVYQFDYTDEADHVVVDMHDADVWDASTIAALDAVTEKYAERGATVEFVGLKGKTAKWVNNLSGRLDG</sequence>
<dbReference type="OrthoDB" id="9771198at2"/>
<dbReference type="RefSeq" id="WP_018582555.1">
    <property type="nucleotide sequence ID" value="NZ_UFXQ01000001.1"/>
</dbReference>
<dbReference type="Proteomes" id="UP000254467">
    <property type="component" value="Unassembled WGS sequence"/>
</dbReference>
<reference evidence="7 8" key="1">
    <citation type="submission" date="2018-06" db="EMBL/GenBank/DDBJ databases">
        <authorList>
            <consortium name="Pathogen Informatics"/>
            <person name="Doyle S."/>
        </authorList>
    </citation>
    <scope>NUCLEOTIDE SEQUENCE [LARGE SCALE GENOMIC DNA]</scope>
    <source>
        <strain evidence="7 8">NCTC11862</strain>
    </source>
</reference>
<dbReference type="InterPro" id="IPR002645">
    <property type="entry name" value="STAS_dom"/>
</dbReference>
<feature type="transmembrane region" description="Helical" evidence="5">
    <location>
        <begin position="153"/>
        <end position="171"/>
    </location>
</feature>
<feature type="transmembrane region" description="Helical" evidence="5">
    <location>
        <begin position="129"/>
        <end position="147"/>
    </location>
</feature>
<keyword evidence="3 5" id="KW-1133">Transmembrane helix</keyword>
<evidence type="ECO:0000256" key="1">
    <source>
        <dbReference type="ARBA" id="ARBA00004141"/>
    </source>
</evidence>
<evidence type="ECO:0000313" key="7">
    <source>
        <dbReference type="EMBL" id="STC69714.1"/>
    </source>
</evidence>
<feature type="transmembrane region" description="Helical" evidence="5">
    <location>
        <begin position="229"/>
        <end position="249"/>
    </location>
</feature>
<dbReference type="InterPro" id="IPR052706">
    <property type="entry name" value="Membrane-Transporter-like"/>
</dbReference>
<feature type="transmembrane region" description="Helical" evidence="5">
    <location>
        <begin position="178"/>
        <end position="196"/>
    </location>
</feature>
<dbReference type="Gene3D" id="3.30.750.24">
    <property type="entry name" value="STAS domain"/>
    <property type="match status" value="1"/>
</dbReference>
<dbReference type="InterPro" id="IPR011547">
    <property type="entry name" value="SLC26A/SulP_dom"/>
</dbReference>
<feature type="transmembrane region" description="Helical" evidence="5">
    <location>
        <begin position="99"/>
        <end position="117"/>
    </location>
</feature>
<evidence type="ECO:0000259" key="6">
    <source>
        <dbReference type="PROSITE" id="PS50801"/>
    </source>
</evidence>
<comment type="subcellular location">
    <subcellularLocation>
        <location evidence="1">Membrane</location>
        <topology evidence="1">Multi-pass membrane protein</topology>
    </subcellularLocation>
</comment>
<keyword evidence="2 5" id="KW-0812">Transmembrane</keyword>
<feature type="transmembrane region" description="Helical" evidence="5">
    <location>
        <begin position="270"/>
        <end position="289"/>
    </location>
</feature>
<dbReference type="GO" id="GO:0008271">
    <property type="term" value="F:secondary active sulfate transmembrane transporter activity"/>
    <property type="evidence" value="ECO:0007669"/>
    <property type="project" value="InterPro"/>
</dbReference>
<feature type="domain" description="STAS" evidence="6">
    <location>
        <begin position="411"/>
        <end position="492"/>
    </location>
</feature>
<evidence type="ECO:0000256" key="4">
    <source>
        <dbReference type="ARBA" id="ARBA00023136"/>
    </source>
</evidence>
<dbReference type="STRING" id="35756.GCA_001044155_01972"/>
<name>A0A376CMR4_9CORY</name>
<dbReference type="PROSITE" id="PS01130">
    <property type="entry name" value="SLC26A"/>
    <property type="match status" value="1"/>
</dbReference>
<dbReference type="Pfam" id="PF01740">
    <property type="entry name" value="STAS"/>
    <property type="match status" value="1"/>
</dbReference>
<dbReference type="PROSITE" id="PS50801">
    <property type="entry name" value="STAS"/>
    <property type="match status" value="1"/>
</dbReference>
<dbReference type="EMBL" id="UFXQ01000001">
    <property type="protein sequence ID" value="STC69714.1"/>
    <property type="molecule type" value="Genomic_DNA"/>
</dbReference>
<dbReference type="InterPro" id="IPR018045">
    <property type="entry name" value="S04_transporter_CS"/>
</dbReference>
<evidence type="ECO:0000256" key="2">
    <source>
        <dbReference type="ARBA" id="ARBA00022692"/>
    </source>
</evidence>
<protein>
    <submittedName>
        <fullName evidence="7">Transporter</fullName>
    </submittedName>
</protein>
<dbReference type="SUPFAM" id="SSF52091">
    <property type="entry name" value="SpoIIaa-like"/>
    <property type="match status" value="1"/>
</dbReference>
<dbReference type="Pfam" id="PF00916">
    <property type="entry name" value="Sulfate_transp"/>
    <property type="match status" value="2"/>
</dbReference>